<dbReference type="InterPro" id="IPR054241">
    <property type="entry name" value="DUF6968"/>
</dbReference>
<dbReference type="Proteomes" id="UP000309186">
    <property type="component" value="Unassembled WGS sequence"/>
</dbReference>
<dbReference type="Pfam" id="PF22302">
    <property type="entry name" value="DUF6968"/>
    <property type="match status" value="1"/>
</dbReference>
<evidence type="ECO:0000313" key="3">
    <source>
        <dbReference type="Proteomes" id="UP000309186"/>
    </source>
</evidence>
<dbReference type="OrthoDB" id="5587883at2"/>
<protein>
    <recommendedName>
        <fullName evidence="1">DUF6968 domain-containing protein</fullName>
    </recommendedName>
</protein>
<evidence type="ECO:0000313" key="2">
    <source>
        <dbReference type="EMBL" id="TLX47175.1"/>
    </source>
</evidence>
<evidence type="ECO:0000259" key="1">
    <source>
        <dbReference type="Pfam" id="PF22302"/>
    </source>
</evidence>
<accession>A0A5R9Q2M5</accession>
<proteinExistence type="predicted"/>
<sequence length="97" mass="11147">MILSEYVAINLSGEQNNMIIEVYSPEPDPLPGGDFRCKVRIQALNIDEFAYGVDALQAYCLSVKLLKIRLDEKQQEGWQFYFPGHLDHAIDFNDGYF</sequence>
<dbReference type="AlphaFoldDB" id="A0A5R9Q2M5"/>
<dbReference type="RefSeq" id="WP_138481111.1">
    <property type="nucleotide sequence ID" value="NZ_PPSW01000014.1"/>
</dbReference>
<gene>
    <name evidence="2" type="ORF">C1E24_10250</name>
</gene>
<reference evidence="2 3" key="1">
    <citation type="submission" date="2018-01" db="EMBL/GenBank/DDBJ databases">
        <title>Co-occurrence of chitin degradation, pigmentation and bioactivity in marine Pseudoalteromonas.</title>
        <authorList>
            <person name="Paulsen S."/>
            <person name="Gram L."/>
            <person name="Machado H."/>
        </authorList>
    </citation>
    <scope>NUCLEOTIDE SEQUENCE [LARGE SCALE GENOMIC DNA]</scope>
    <source>
        <strain evidence="2 3">S3663</strain>
    </source>
</reference>
<comment type="caution">
    <text evidence="2">The sequence shown here is derived from an EMBL/GenBank/DDBJ whole genome shotgun (WGS) entry which is preliminary data.</text>
</comment>
<dbReference type="EMBL" id="PPSW01000014">
    <property type="protein sequence ID" value="TLX47175.1"/>
    <property type="molecule type" value="Genomic_DNA"/>
</dbReference>
<organism evidence="2 3">
    <name type="scientific">Pseudoalteromonas phenolica</name>
    <dbReference type="NCBI Taxonomy" id="161398"/>
    <lineage>
        <taxon>Bacteria</taxon>
        <taxon>Pseudomonadati</taxon>
        <taxon>Pseudomonadota</taxon>
        <taxon>Gammaproteobacteria</taxon>
        <taxon>Alteromonadales</taxon>
        <taxon>Pseudoalteromonadaceae</taxon>
        <taxon>Pseudoalteromonas</taxon>
    </lineage>
</organism>
<feature type="domain" description="DUF6968" evidence="1">
    <location>
        <begin position="14"/>
        <end position="74"/>
    </location>
</feature>
<name>A0A5R9Q2M5_9GAMM</name>